<proteinExistence type="inferred from homology"/>
<dbReference type="SMART" id="SM00849">
    <property type="entry name" value="Lactamase_B"/>
    <property type="match status" value="1"/>
</dbReference>
<feature type="domain" description="Metallo-beta-lactamase" evidence="3">
    <location>
        <begin position="59"/>
        <end position="244"/>
    </location>
</feature>
<dbReference type="Proteomes" id="UP001296967">
    <property type="component" value="Unassembled WGS sequence"/>
</dbReference>
<dbReference type="InterPro" id="IPR001279">
    <property type="entry name" value="Metallo-B-lactamas"/>
</dbReference>
<sequence>MPTLTWLSRLMLPALMLLASIAPAADEDAGLRLQPINDRLYAIVGPFGNRTPENLGNNATFGFVVTDAGVVLIDAGGSAKGAAAIKALIQQVTDQPVKLVINTGGQDHRWLGNAYFKARGARIIASQAAVEDQRARLQEQWLRLQNLVGMKGLAGTEPVYADETFEDQMRLNVGGTDIELQMVGPAHTPGETLVWLPEARVAFSGDVVYVGRMLRVGSHSNSAHWIEAFEALAALEPEVVVPGHGPATDLAQARADTLDYLVFLRETVGAFMEDGGDITQIGSLDQSRFADLEEYASLKGRNAQQVFQEMEWE</sequence>
<reference evidence="4" key="2">
    <citation type="journal article" date="2020" name="Microorganisms">
        <title>Osmotic Adaptation and Compatible Solute Biosynthesis of Phototrophic Bacteria as Revealed from Genome Analyses.</title>
        <authorList>
            <person name="Imhoff J.F."/>
            <person name="Rahn T."/>
            <person name="Kunzel S."/>
            <person name="Keller A."/>
            <person name="Neulinger S.C."/>
        </authorList>
    </citation>
    <scope>NUCLEOTIDE SEQUENCE</scope>
    <source>
        <strain evidence="4">DSM 4395</strain>
    </source>
</reference>
<gene>
    <name evidence="4" type="ORF">CCR82_04150</name>
</gene>
<dbReference type="GO" id="GO:0017001">
    <property type="term" value="P:antibiotic catabolic process"/>
    <property type="evidence" value="ECO:0007669"/>
    <property type="project" value="UniProtKB-ARBA"/>
</dbReference>
<dbReference type="PANTHER" id="PTHR42951">
    <property type="entry name" value="METALLO-BETA-LACTAMASE DOMAIN-CONTAINING"/>
    <property type="match status" value="1"/>
</dbReference>
<dbReference type="Pfam" id="PF00753">
    <property type="entry name" value="Lactamase_B"/>
    <property type="match status" value="1"/>
</dbReference>
<protein>
    <recommendedName>
        <fullName evidence="3">Metallo-beta-lactamase domain-containing protein</fullName>
    </recommendedName>
</protein>
<dbReference type="EMBL" id="NHSF01000022">
    <property type="protein sequence ID" value="MBK5929746.1"/>
    <property type="molecule type" value="Genomic_DNA"/>
</dbReference>
<reference evidence="4" key="1">
    <citation type="submission" date="2017-05" db="EMBL/GenBank/DDBJ databases">
        <authorList>
            <person name="Imhoff J.F."/>
            <person name="Rahn T."/>
            <person name="Kuenzel S."/>
            <person name="Neulinger S.C."/>
        </authorList>
    </citation>
    <scope>NUCLEOTIDE SEQUENCE</scope>
    <source>
        <strain evidence="4">DSM 4395</strain>
    </source>
</reference>
<evidence type="ECO:0000256" key="2">
    <source>
        <dbReference type="SAM" id="SignalP"/>
    </source>
</evidence>
<dbReference type="SUPFAM" id="SSF56281">
    <property type="entry name" value="Metallo-hydrolase/oxidoreductase"/>
    <property type="match status" value="1"/>
</dbReference>
<comment type="similarity">
    <text evidence="1">Belongs to the metallo-beta-lactamase superfamily. Class-B beta-lactamase family.</text>
</comment>
<comment type="caution">
    <text evidence="4">The sequence shown here is derived from an EMBL/GenBank/DDBJ whole genome shotgun (WGS) entry which is preliminary data.</text>
</comment>
<dbReference type="CDD" id="cd16282">
    <property type="entry name" value="metallo-hydrolase-like_MBL-fold"/>
    <property type="match status" value="1"/>
</dbReference>
<organism evidence="4 5">
    <name type="scientific">Halochromatium salexigens</name>
    <name type="common">Chromatium salexigens</name>
    <dbReference type="NCBI Taxonomy" id="49447"/>
    <lineage>
        <taxon>Bacteria</taxon>
        <taxon>Pseudomonadati</taxon>
        <taxon>Pseudomonadota</taxon>
        <taxon>Gammaproteobacteria</taxon>
        <taxon>Chromatiales</taxon>
        <taxon>Chromatiaceae</taxon>
        <taxon>Halochromatium</taxon>
    </lineage>
</organism>
<feature type="signal peptide" evidence="2">
    <location>
        <begin position="1"/>
        <end position="24"/>
    </location>
</feature>
<dbReference type="PANTHER" id="PTHR42951:SF4">
    <property type="entry name" value="ACYL-COENZYME A THIOESTERASE MBLAC2"/>
    <property type="match status" value="1"/>
</dbReference>
<evidence type="ECO:0000313" key="5">
    <source>
        <dbReference type="Proteomes" id="UP001296967"/>
    </source>
</evidence>
<dbReference type="Gene3D" id="3.60.15.10">
    <property type="entry name" value="Ribonuclease Z/Hydroxyacylglutathione hydrolase-like"/>
    <property type="match status" value="1"/>
</dbReference>
<dbReference type="InterPro" id="IPR050855">
    <property type="entry name" value="NDM-1-like"/>
</dbReference>
<dbReference type="AlphaFoldDB" id="A0AAJ0XF09"/>
<keyword evidence="2" id="KW-0732">Signal</keyword>
<evidence type="ECO:0000259" key="3">
    <source>
        <dbReference type="SMART" id="SM00849"/>
    </source>
</evidence>
<evidence type="ECO:0000313" key="4">
    <source>
        <dbReference type="EMBL" id="MBK5929746.1"/>
    </source>
</evidence>
<accession>A0AAJ0XF09</accession>
<name>A0AAJ0XF09_HALSE</name>
<dbReference type="InterPro" id="IPR036866">
    <property type="entry name" value="RibonucZ/Hydroxyglut_hydro"/>
</dbReference>
<feature type="chain" id="PRO_5042526552" description="Metallo-beta-lactamase domain-containing protein" evidence="2">
    <location>
        <begin position="25"/>
        <end position="313"/>
    </location>
</feature>
<evidence type="ECO:0000256" key="1">
    <source>
        <dbReference type="ARBA" id="ARBA00005250"/>
    </source>
</evidence>
<dbReference type="RefSeq" id="WP_201244157.1">
    <property type="nucleotide sequence ID" value="NZ_NHSF01000022.1"/>
</dbReference>
<keyword evidence="5" id="KW-1185">Reference proteome</keyword>